<feature type="transmembrane region" description="Helical" evidence="1">
    <location>
        <begin position="25"/>
        <end position="45"/>
    </location>
</feature>
<evidence type="ECO:0000256" key="1">
    <source>
        <dbReference type="SAM" id="Phobius"/>
    </source>
</evidence>
<dbReference type="Proteomes" id="UP000000844">
    <property type="component" value="Chromosome"/>
</dbReference>
<organism evidence="2 3">
    <name type="scientific">Stackebrandtia nassauensis (strain DSM 44728 / CIP 108903 / NRRL B-16338 / NBRC 102104 / LLR-40K-21)</name>
    <dbReference type="NCBI Taxonomy" id="446470"/>
    <lineage>
        <taxon>Bacteria</taxon>
        <taxon>Bacillati</taxon>
        <taxon>Actinomycetota</taxon>
        <taxon>Actinomycetes</taxon>
        <taxon>Glycomycetales</taxon>
        <taxon>Glycomycetaceae</taxon>
        <taxon>Stackebrandtia</taxon>
    </lineage>
</organism>
<dbReference type="KEGG" id="sna:Snas_6106"/>
<feature type="transmembrane region" description="Helical" evidence="1">
    <location>
        <begin position="98"/>
        <end position="118"/>
    </location>
</feature>
<evidence type="ECO:0000313" key="3">
    <source>
        <dbReference type="Proteomes" id="UP000000844"/>
    </source>
</evidence>
<accession>D3Q1F0</accession>
<keyword evidence="1" id="KW-1133">Transmembrane helix</keyword>
<sequence>MSVTTPPTAVAAPPPAQRPRRTRRLWTGIVAGPLFLAVAIVAGFTREDYDPARHPVSSLSIGPGGWVQIANFIVAGLLTLVFAVRLRAGLKASGRRTFAGPLLIGVWAVGLLGAGVFVGDPISGYPAGTPATGIHTWHGQLHDVPFSAAGFLAMTAACLVFAFRFATWRQFGWAGYSGLSGLLVAVGIVLSSAGFAQGDLVDIAGLLQRATVAVGLAWLTALAVHVRNCGRR</sequence>
<dbReference type="Pfam" id="PF06197">
    <property type="entry name" value="DUF998"/>
    <property type="match status" value="1"/>
</dbReference>
<keyword evidence="3" id="KW-1185">Reference proteome</keyword>
<dbReference type="eggNOG" id="COG3371">
    <property type="taxonomic scope" value="Bacteria"/>
</dbReference>
<dbReference type="RefSeq" id="WP_013021301.1">
    <property type="nucleotide sequence ID" value="NC_013947.1"/>
</dbReference>
<dbReference type="HOGENOM" id="CLU_094600_1_0_11"/>
<evidence type="ECO:0000313" key="2">
    <source>
        <dbReference type="EMBL" id="ADD45730.1"/>
    </source>
</evidence>
<dbReference type="STRING" id="446470.Snas_6106"/>
<feature type="transmembrane region" description="Helical" evidence="1">
    <location>
        <begin position="146"/>
        <end position="166"/>
    </location>
</feature>
<dbReference type="EMBL" id="CP001778">
    <property type="protein sequence ID" value="ADD45730.1"/>
    <property type="molecule type" value="Genomic_DNA"/>
</dbReference>
<proteinExistence type="predicted"/>
<feature type="transmembrane region" description="Helical" evidence="1">
    <location>
        <begin position="65"/>
        <end position="86"/>
    </location>
</feature>
<feature type="transmembrane region" description="Helical" evidence="1">
    <location>
        <begin position="173"/>
        <end position="194"/>
    </location>
</feature>
<evidence type="ECO:0008006" key="4">
    <source>
        <dbReference type="Google" id="ProtNLM"/>
    </source>
</evidence>
<dbReference type="AlphaFoldDB" id="D3Q1F0"/>
<reference evidence="2 3" key="1">
    <citation type="journal article" date="2009" name="Stand. Genomic Sci.">
        <title>Complete genome sequence of Stackebrandtia nassauensis type strain (LLR-40K-21).</title>
        <authorList>
            <person name="Munk C."/>
            <person name="Lapidus A."/>
            <person name="Copeland A."/>
            <person name="Jando M."/>
            <person name="Mayilraj S."/>
            <person name="Glavina Del Rio T."/>
            <person name="Nolan M."/>
            <person name="Chen F."/>
            <person name="Lucas S."/>
            <person name="Tice H."/>
            <person name="Cheng J.F."/>
            <person name="Han C."/>
            <person name="Detter J.C."/>
            <person name="Bruce D."/>
            <person name="Goodwin L."/>
            <person name="Chain P."/>
            <person name="Pitluck S."/>
            <person name="Goker M."/>
            <person name="Ovchinikova G."/>
            <person name="Pati A."/>
            <person name="Ivanova N."/>
            <person name="Mavromatis K."/>
            <person name="Chen A."/>
            <person name="Palaniappan K."/>
            <person name="Land M."/>
            <person name="Hauser L."/>
            <person name="Chang Y.J."/>
            <person name="Jeffries C.D."/>
            <person name="Bristow J."/>
            <person name="Eisen J.A."/>
            <person name="Markowitz V."/>
            <person name="Hugenholtz P."/>
            <person name="Kyrpides N.C."/>
            <person name="Klenk H.P."/>
        </authorList>
    </citation>
    <scope>NUCLEOTIDE SEQUENCE [LARGE SCALE GENOMIC DNA]</scope>
    <source>
        <strain evidence="3">DSM 44728 / CIP 108903 / NRRL B-16338 / NBRC 102104 / LLR-40K-21</strain>
    </source>
</reference>
<gene>
    <name evidence="2" type="ordered locus">Snas_6106</name>
</gene>
<feature type="transmembrane region" description="Helical" evidence="1">
    <location>
        <begin position="206"/>
        <end position="226"/>
    </location>
</feature>
<name>D3Q1F0_STANL</name>
<dbReference type="OrthoDB" id="8159487at2"/>
<dbReference type="InterPro" id="IPR009339">
    <property type="entry name" value="DUF998"/>
</dbReference>
<protein>
    <recommendedName>
        <fullName evidence="4">DUF998 domain-containing protein</fullName>
    </recommendedName>
</protein>
<keyword evidence="1" id="KW-0472">Membrane</keyword>
<keyword evidence="1" id="KW-0812">Transmembrane</keyword>